<dbReference type="SUPFAM" id="SSF52540">
    <property type="entry name" value="P-loop containing nucleoside triphosphate hydrolases"/>
    <property type="match status" value="1"/>
</dbReference>
<evidence type="ECO:0000313" key="14">
    <source>
        <dbReference type="Proteomes" id="UP000324585"/>
    </source>
</evidence>
<accession>A0A5J4Z8S0</accession>
<feature type="transmembrane region" description="Helical" evidence="10">
    <location>
        <begin position="186"/>
        <end position="209"/>
    </location>
</feature>
<sequence>MAEGGGREGRIRKVERRQYERVAQSSGSTSAAHSSVVDVESHETSNWETLCFVSVHLMRLSSARMWILAAGAVSLVLLAKATSLVNPLILRNLVDLLGLAVGDSQPQEMHAIARLVVAYSALRFSNVFLNEIRAYVWQFCSLSWTRKFSVSVFDHLHELPLSYHLSRKTGVVLRVMDRGVASLSTLLQVFVFTIGPTFLELGATCVIFWRLHSATIALVVFTSCVSYALFSVLITQWRVKFRRVLNDTDNEVSALATDSLINFETVKHFANERVEVKKYEHLLEKYQEASISSQASLGALNAGQALIINLSICMSLLYAAKATRDGQFTVGDFVMVNTYILQLYQPLAWLGTAYRQIQTAFTDLEKMIQLLSITNEVPDAPGAPEFVFKGGHIVFEDVSFDYGGAETGSISNVSFEVKPGKSLALVGTTGSGKTTCLRLLFRFYDVKQGRILVDGQDISKVQQHSYRIHLGVVAQDTVLFHDSMRVNVEYGRIGASEEEVAEAIRVAQLSDLVANLPDGLETQVGERGVRLSGGEKQRVGIARMVLKQPGILMLDEATSALDTQTERAIQSELQKAAEGRTTVMVAHRLSTIKHADEILVLEKGRIVERGTHADLLEKNGLYCGLWDDQQKTFIQDPVEDVTE</sequence>
<dbReference type="InterPro" id="IPR011527">
    <property type="entry name" value="ABC1_TM_dom"/>
</dbReference>
<dbReference type="PROSITE" id="PS50893">
    <property type="entry name" value="ABC_TRANSPORTER_2"/>
    <property type="match status" value="1"/>
</dbReference>
<protein>
    <recommendedName>
        <fullName evidence="2">Probable ATP-dependent transporter ycf16</fullName>
    </recommendedName>
</protein>
<feature type="domain" description="ABC transporter" evidence="11">
    <location>
        <begin position="393"/>
        <end position="628"/>
    </location>
</feature>
<dbReference type="GO" id="GO:0016887">
    <property type="term" value="F:ATP hydrolysis activity"/>
    <property type="evidence" value="ECO:0007669"/>
    <property type="project" value="InterPro"/>
</dbReference>
<evidence type="ECO:0000256" key="4">
    <source>
        <dbReference type="ARBA" id="ARBA00022692"/>
    </source>
</evidence>
<evidence type="ECO:0000256" key="6">
    <source>
        <dbReference type="ARBA" id="ARBA00022840"/>
    </source>
</evidence>
<keyword evidence="3" id="KW-0813">Transport</keyword>
<dbReference type="InterPro" id="IPR039421">
    <property type="entry name" value="Type_1_exporter"/>
</dbReference>
<dbReference type="GO" id="GO:0140359">
    <property type="term" value="F:ABC-type transporter activity"/>
    <property type="evidence" value="ECO:0007669"/>
    <property type="project" value="InterPro"/>
</dbReference>
<evidence type="ECO:0000256" key="8">
    <source>
        <dbReference type="ARBA" id="ARBA00023136"/>
    </source>
</evidence>
<dbReference type="InterPro" id="IPR036640">
    <property type="entry name" value="ABC1_TM_sf"/>
</dbReference>
<reference evidence="14" key="1">
    <citation type="journal article" date="2019" name="Nat. Commun.">
        <title>Expansion of phycobilisome linker gene families in mesophilic red algae.</title>
        <authorList>
            <person name="Lee J."/>
            <person name="Kim D."/>
            <person name="Bhattacharya D."/>
            <person name="Yoon H.S."/>
        </authorList>
    </citation>
    <scope>NUCLEOTIDE SEQUENCE [LARGE SCALE GENOMIC DNA]</scope>
    <source>
        <strain evidence="14">CCMP 1328</strain>
    </source>
</reference>
<evidence type="ECO:0000256" key="2">
    <source>
        <dbReference type="ARBA" id="ARBA00014334"/>
    </source>
</evidence>
<evidence type="ECO:0000256" key="9">
    <source>
        <dbReference type="ARBA" id="ARBA00024363"/>
    </source>
</evidence>
<dbReference type="GO" id="GO:0016020">
    <property type="term" value="C:membrane"/>
    <property type="evidence" value="ECO:0007669"/>
    <property type="project" value="UniProtKB-SubCell"/>
</dbReference>
<dbReference type="SMART" id="SM00382">
    <property type="entry name" value="AAA"/>
    <property type="match status" value="1"/>
</dbReference>
<evidence type="ECO:0000256" key="3">
    <source>
        <dbReference type="ARBA" id="ARBA00022448"/>
    </source>
</evidence>
<dbReference type="CDD" id="cd18560">
    <property type="entry name" value="ABC_6TM_ATM1_ABCB7_HMT1_ABCB6"/>
    <property type="match status" value="1"/>
</dbReference>
<comment type="subcellular location">
    <subcellularLocation>
        <location evidence="1">Membrane</location>
        <topology evidence="1">Multi-pass membrane protein</topology>
    </subcellularLocation>
</comment>
<dbReference type="Proteomes" id="UP000324585">
    <property type="component" value="Unassembled WGS sequence"/>
</dbReference>
<dbReference type="EMBL" id="VRMN01000001">
    <property type="protein sequence ID" value="KAA8499548.1"/>
    <property type="molecule type" value="Genomic_DNA"/>
</dbReference>
<dbReference type="PROSITE" id="PS50929">
    <property type="entry name" value="ABC_TM1F"/>
    <property type="match status" value="1"/>
</dbReference>
<evidence type="ECO:0000256" key="5">
    <source>
        <dbReference type="ARBA" id="ARBA00022741"/>
    </source>
</evidence>
<evidence type="ECO:0000313" key="13">
    <source>
        <dbReference type="EMBL" id="KAA8499548.1"/>
    </source>
</evidence>
<dbReference type="GO" id="GO:0005524">
    <property type="term" value="F:ATP binding"/>
    <property type="evidence" value="ECO:0007669"/>
    <property type="project" value="UniProtKB-KW"/>
</dbReference>
<dbReference type="InterPro" id="IPR017871">
    <property type="entry name" value="ABC_transporter-like_CS"/>
</dbReference>
<dbReference type="FunFam" id="3.40.50.300:FF:000287">
    <property type="entry name" value="Multidrug ABC transporter ATP-binding protein"/>
    <property type="match status" value="1"/>
</dbReference>
<dbReference type="PROSITE" id="PS00211">
    <property type="entry name" value="ABC_TRANSPORTER_1"/>
    <property type="match status" value="1"/>
</dbReference>
<feature type="domain" description="ABC transmembrane type-1" evidence="12">
    <location>
        <begin position="70"/>
        <end position="359"/>
    </location>
</feature>
<dbReference type="Gene3D" id="1.20.1560.10">
    <property type="entry name" value="ABC transporter type 1, transmembrane domain"/>
    <property type="match status" value="1"/>
</dbReference>
<evidence type="ECO:0000256" key="1">
    <source>
        <dbReference type="ARBA" id="ARBA00004141"/>
    </source>
</evidence>
<gene>
    <name evidence="13" type="ORF">FVE85_7133</name>
</gene>
<dbReference type="InterPro" id="IPR027417">
    <property type="entry name" value="P-loop_NTPase"/>
</dbReference>
<dbReference type="PANTHER" id="PTHR24221:SF654">
    <property type="entry name" value="ATP-BINDING CASSETTE SUB-FAMILY B MEMBER 6"/>
    <property type="match status" value="1"/>
</dbReference>
<dbReference type="Pfam" id="PF00005">
    <property type="entry name" value="ABC_tran"/>
    <property type="match status" value="1"/>
</dbReference>
<feature type="transmembrane region" description="Helical" evidence="10">
    <location>
        <begin position="215"/>
        <end position="234"/>
    </location>
</feature>
<keyword evidence="4 10" id="KW-0812">Transmembrane</keyword>
<dbReference type="Pfam" id="PF00664">
    <property type="entry name" value="ABC_membrane"/>
    <property type="match status" value="1"/>
</dbReference>
<evidence type="ECO:0000259" key="11">
    <source>
        <dbReference type="PROSITE" id="PS50893"/>
    </source>
</evidence>
<keyword evidence="14" id="KW-1185">Reference proteome</keyword>
<dbReference type="OMA" id="VTIYMAK"/>
<proteinExistence type="inferred from homology"/>
<evidence type="ECO:0000259" key="12">
    <source>
        <dbReference type="PROSITE" id="PS50929"/>
    </source>
</evidence>
<keyword evidence="7 10" id="KW-1133">Transmembrane helix</keyword>
<evidence type="ECO:0000256" key="10">
    <source>
        <dbReference type="SAM" id="Phobius"/>
    </source>
</evidence>
<dbReference type="InterPro" id="IPR003593">
    <property type="entry name" value="AAA+_ATPase"/>
</dbReference>
<name>A0A5J4Z8S0_PORPP</name>
<dbReference type="PANTHER" id="PTHR24221">
    <property type="entry name" value="ATP-BINDING CASSETTE SUB-FAMILY B"/>
    <property type="match status" value="1"/>
</dbReference>
<keyword evidence="6 13" id="KW-0067">ATP-binding</keyword>
<dbReference type="SUPFAM" id="SSF90123">
    <property type="entry name" value="ABC transporter transmembrane region"/>
    <property type="match status" value="1"/>
</dbReference>
<keyword evidence="8 10" id="KW-0472">Membrane</keyword>
<keyword evidence="5" id="KW-0547">Nucleotide-binding</keyword>
<comment type="caution">
    <text evidence="13">The sequence shown here is derived from an EMBL/GenBank/DDBJ whole genome shotgun (WGS) entry which is preliminary data.</text>
</comment>
<feature type="transmembrane region" description="Helical" evidence="10">
    <location>
        <begin position="66"/>
        <end position="89"/>
    </location>
</feature>
<organism evidence="13 14">
    <name type="scientific">Porphyridium purpureum</name>
    <name type="common">Red alga</name>
    <name type="synonym">Porphyridium cruentum</name>
    <dbReference type="NCBI Taxonomy" id="35688"/>
    <lineage>
        <taxon>Eukaryota</taxon>
        <taxon>Rhodophyta</taxon>
        <taxon>Bangiophyceae</taxon>
        <taxon>Porphyridiales</taxon>
        <taxon>Porphyridiaceae</taxon>
        <taxon>Porphyridium</taxon>
    </lineage>
</organism>
<dbReference type="Gene3D" id="3.40.50.300">
    <property type="entry name" value="P-loop containing nucleotide triphosphate hydrolases"/>
    <property type="match status" value="1"/>
</dbReference>
<dbReference type="AlphaFoldDB" id="A0A5J4Z8S0"/>
<dbReference type="OrthoDB" id="6500128at2759"/>
<dbReference type="InterPro" id="IPR003439">
    <property type="entry name" value="ABC_transporter-like_ATP-bd"/>
</dbReference>
<evidence type="ECO:0000256" key="7">
    <source>
        <dbReference type="ARBA" id="ARBA00022989"/>
    </source>
</evidence>
<comment type="similarity">
    <text evidence="9">Belongs to the ABC transporter superfamily. ABCB family. Heavy Metal importer (TC 3.A.1.210) subfamily.</text>
</comment>